<dbReference type="Pfam" id="PF03966">
    <property type="entry name" value="Trm112p"/>
    <property type="match status" value="1"/>
</dbReference>
<sequence length="61" mass="6412">MPSLSPELLSILRCPETGAPLHQEGDELVAGTGESAVRYPVEDGIPLLLPASLRDASRTAN</sequence>
<dbReference type="STRING" id="156980.SAMN04489745_2873"/>
<evidence type="ECO:0000313" key="2">
    <source>
        <dbReference type="Proteomes" id="UP000182652"/>
    </source>
</evidence>
<dbReference type="OrthoDB" id="9812205at2"/>
<dbReference type="EMBL" id="FNSN01000003">
    <property type="protein sequence ID" value="SEC43950.1"/>
    <property type="molecule type" value="Genomic_DNA"/>
</dbReference>
<accession>A0A1H4SIP8</accession>
<gene>
    <name evidence="1" type="ORF">SAMN04489745_2873</name>
</gene>
<dbReference type="RefSeq" id="WP_066214594.1">
    <property type="nucleotide sequence ID" value="NZ_CP049819.1"/>
</dbReference>
<evidence type="ECO:0000313" key="1">
    <source>
        <dbReference type="EMBL" id="SEC43950.1"/>
    </source>
</evidence>
<dbReference type="InterPro" id="IPR005651">
    <property type="entry name" value="Trm112-like"/>
</dbReference>
<dbReference type="Proteomes" id="UP000182652">
    <property type="component" value="Unassembled WGS sequence"/>
</dbReference>
<name>A0A1H4SIP8_9MICC</name>
<dbReference type="SUPFAM" id="SSF158997">
    <property type="entry name" value="Trm112p-like"/>
    <property type="match status" value="1"/>
</dbReference>
<keyword evidence="2" id="KW-1185">Reference proteome</keyword>
<proteinExistence type="predicted"/>
<dbReference type="AlphaFoldDB" id="A0A1H4SIP8"/>
<dbReference type="Gene3D" id="2.20.25.10">
    <property type="match status" value="1"/>
</dbReference>
<organism evidence="1 2">
    <name type="scientific">Arthrobacter woluwensis</name>
    <dbReference type="NCBI Taxonomy" id="156980"/>
    <lineage>
        <taxon>Bacteria</taxon>
        <taxon>Bacillati</taxon>
        <taxon>Actinomycetota</taxon>
        <taxon>Actinomycetes</taxon>
        <taxon>Micrococcales</taxon>
        <taxon>Micrococcaceae</taxon>
        <taxon>Arthrobacter</taxon>
    </lineage>
</organism>
<reference evidence="1 2" key="1">
    <citation type="submission" date="2016-10" db="EMBL/GenBank/DDBJ databases">
        <authorList>
            <person name="de Groot N.N."/>
        </authorList>
    </citation>
    <scope>NUCLEOTIDE SEQUENCE [LARGE SCALE GENOMIC DNA]</scope>
    <source>
        <strain evidence="1 2">DSM 10495</strain>
    </source>
</reference>
<protein>
    <submittedName>
        <fullName evidence="1">Uncharacterized protein</fullName>
    </submittedName>
</protein>